<accession>A0ABQ4D3C6</accession>
<dbReference type="InterPro" id="IPR013320">
    <property type="entry name" value="ConA-like_dom_sf"/>
</dbReference>
<feature type="domain" description="LamG-like jellyroll fold" evidence="3">
    <location>
        <begin position="731"/>
        <end position="873"/>
    </location>
</feature>
<organism evidence="4 5">
    <name type="scientific">Asanoa siamensis</name>
    <dbReference type="NCBI Taxonomy" id="926357"/>
    <lineage>
        <taxon>Bacteria</taxon>
        <taxon>Bacillati</taxon>
        <taxon>Actinomycetota</taxon>
        <taxon>Actinomycetes</taxon>
        <taxon>Micromonosporales</taxon>
        <taxon>Micromonosporaceae</taxon>
        <taxon>Asanoa</taxon>
    </lineage>
</organism>
<dbReference type="RefSeq" id="WP_203718852.1">
    <property type="nucleotide sequence ID" value="NZ_BONE01000113.1"/>
</dbReference>
<keyword evidence="1" id="KW-0732">Signal</keyword>
<proteinExistence type="predicted"/>
<dbReference type="Gene3D" id="2.60.120.200">
    <property type="match status" value="2"/>
</dbReference>
<gene>
    <name evidence="4" type="ORF">Asi02nite_75270</name>
</gene>
<comment type="caution">
    <text evidence="4">The sequence shown here is derived from an EMBL/GenBank/DDBJ whole genome shotgun (WGS) entry which is preliminary data.</text>
</comment>
<evidence type="ECO:0000313" key="5">
    <source>
        <dbReference type="Proteomes" id="UP000604117"/>
    </source>
</evidence>
<evidence type="ECO:0000256" key="2">
    <source>
        <dbReference type="ARBA" id="ARBA00023157"/>
    </source>
</evidence>
<evidence type="ECO:0000259" key="3">
    <source>
        <dbReference type="SMART" id="SM00560"/>
    </source>
</evidence>
<feature type="domain" description="LamG-like jellyroll fold" evidence="3">
    <location>
        <begin position="947"/>
        <end position="1089"/>
    </location>
</feature>
<reference evidence="4 5" key="1">
    <citation type="submission" date="2021-01" db="EMBL/GenBank/DDBJ databases">
        <title>Whole genome shotgun sequence of Asanoa siamensis NBRC 107932.</title>
        <authorList>
            <person name="Komaki H."/>
            <person name="Tamura T."/>
        </authorList>
    </citation>
    <scope>NUCLEOTIDE SEQUENCE [LARGE SCALE GENOMIC DNA]</scope>
    <source>
        <strain evidence="4 5">NBRC 107932</strain>
    </source>
</reference>
<dbReference type="InterPro" id="IPR006558">
    <property type="entry name" value="LamG-like"/>
</dbReference>
<dbReference type="PANTHER" id="PTHR46943">
    <property type="entry name" value="PENTRAXIN-RELATED PROTEIN PTX3"/>
    <property type="match status" value="1"/>
</dbReference>
<keyword evidence="2" id="KW-1015">Disulfide bond</keyword>
<dbReference type="EMBL" id="BONE01000113">
    <property type="protein sequence ID" value="GIF78009.1"/>
    <property type="molecule type" value="Genomic_DNA"/>
</dbReference>
<dbReference type="NCBIfam" id="NF033679">
    <property type="entry name" value="DNRLRE_dom"/>
    <property type="match status" value="1"/>
</dbReference>
<dbReference type="Pfam" id="PF13385">
    <property type="entry name" value="Laminin_G_3"/>
    <property type="match status" value="2"/>
</dbReference>
<protein>
    <recommendedName>
        <fullName evidence="3">LamG-like jellyroll fold domain-containing protein</fullName>
    </recommendedName>
</protein>
<dbReference type="InterPro" id="IPR042837">
    <property type="entry name" value="PTX3"/>
</dbReference>
<keyword evidence="5" id="KW-1185">Reference proteome</keyword>
<dbReference type="Proteomes" id="UP000604117">
    <property type="component" value="Unassembled WGS sequence"/>
</dbReference>
<sequence>MIAVPVPVGAATPAEPAPPPVAGPAGSVASAAAQALATGRRVEVTSERGEASTVYANPDGSLTTDFTVAPTRVRRGDGWVGLDTALRRESTGAVVPSATTVPLRFSGGGNEPLVRIGSAGARVELRWPATLPAPELAGDTATYREIMPGVDLRLQVKESGGFGKVFVVKSREAATNPALARLRLPLAVTGLTPRVEAGIVGFYNGAGERVFATGAPMMWDAAQRTGLARMKLVDEALVVEPDLAFLTGPSTRYPVLIDPDVAPTRNSWLMVLSGHPDQAYPNGSGDNRAKVGRCYEDGTCAGIGVARSYFQFNTGDLRGKDIIRASFRAVNDWAPSCTAKAVDAFGTDHVNGGTTWRTQPWTNQNPGLHLGTRTEAWGRPGCDAHTIEWPATSIVAWSAGNNRTLTTIVLKARNEGDQLAWKKFATKPVLSVTYNTRPALPYNVRVEGLACTAPPGEAQVHPMLSNNPDRPRGPRMSAYIADEDGGNVEAQFIWYDRDTGQQLGATNVHDPSSPVQASGTRFEVDVPAAHAAHGRKLFFRARGWDGVAWGPVGPACHVTIDRTAPGSPQVSSATYPKCDFQSTCDPAGAVGRAGTFTFVGGTDVAGFRYGMDDQTPLYVAANSSGQASLLITPPKDNVNDLFVRSVDRAGNVSGLTLYQFAVGAGTPPTGRWRLDGIAETRVPDDAAGRRDGTVTLGPVAWRTGRHGDALWFDGVSGHVNTTNGPAVQTSRSFSVSAWVKLDRLDTDWRTAVSQDGSQISGFFLQYNGSSKRWNFTIPAANETGAARRVAESATPAVPGRWTHLVGVYDLATKTARLYVDGAVGTTGVVSHPTPWSATGTLQIGRARQASGPFNYWPGSVDDVRVYDRVLSAVEVTGLATLPANEEVFLPFDEGAGASTQDVSGNYRPGAVGTAVTWTEGVVGSGAVRLDGGTDTVRAAGPVVRTDSSFTVSARVRVPAGAEGETGTVLSQDGGRRSGFVLGHREGNWRFEVPEADSDTARPVTASSGSLVSPNEWTHLTGVYDAPAKMLRLFVNGRPAGSANLPGTFQAWNAGGALNVGRGLERAAPAAPLRGDVDDVHVWTGTRSEDMILEDHTRPVTGRPGAHTGQIARFKNVGGYHVVTTGPVPTGSHFEGSLGVPAPNDAENTVTIRSCRNGSRDYLLAYDCGNGTDLGAIGKLYADPPPADVETVPIYRCAIRNGGTHFAAHDSGCEGQVMEELLGHARAYRHLVRHAATGYPYDHTSATANVPSTYRAEGNLGLLATFQQPGTTTLWRCQKDTDTFSSVEPGCEGGTTLAVVGHVWSTPPPDLPSGELFRCRASATDLFDSRDRGCEGRAFDRSLGYVVTALPEGQE</sequence>
<dbReference type="SUPFAM" id="SSF49899">
    <property type="entry name" value="Concanavalin A-like lectins/glucanases"/>
    <property type="match status" value="2"/>
</dbReference>
<name>A0ABQ4D3C6_9ACTN</name>
<evidence type="ECO:0000313" key="4">
    <source>
        <dbReference type="EMBL" id="GIF78009.1"/>
    </source>
</evidence>
<dbReference type="SMART" id="SM00560">
    <property type="entry name" value="LamGL"/>
    <property type="match status" value="2"/>
</dbReference>
<evidence type="ECO:0000256" key="1">
    <source>
        <dbReference type="ARBA" id="ARBA00022729"/>
    </source>
</evidence>
<dbReference type="PANTHER" id="PTHR46943:SF1">
    <property type="entry name" value="PENTRAXIN-RELATED PROTEIN PTX3"/>
    <property type="match status" value="1"/>
</dbReference>